<proteinExistence type="predicted"/>
<dbReference type="GO" id="GO:0005524">
    <property type="term" value="F:ATP binding"/>
    <property type="evidence" value="ECO:0007669"/>
    <property type="project" value="InterPro"/>
</dbReference>
<dbReference type="PANTHER" id="PTHR46411:SF3">
    <property type="entry name" value="AAA+ ATPASE DOMAIN-CONTAINING PROTEIN"/>
    <property type="match status" value="1"/>
</dbReference>
<dbReference type="Proteomes" id="UP000326924">
    <property type="component" value="Unassembled WGS sequence"/>
</dbReference>
<sequence length="711" mass="81274">MEYGIPYSPSHRYPPPPPPCTMPISSRGQGGYTRRSRRRSPSPAEYAYDGAEDKEVQPLAPSDYRLEVKHLESRIDKSGYARIAEPLEGPPVTDKNDKWREWALQLVRYFNADGDYTFTELSVKSPHMKALLKRVIGDKYPGVSFLMEEITVDSPPKACYHYLPELRAEVKKLEGEERMHCDFMMDWLESELKEVISEVKNLGGQGLITYPLLWTLFKPGELVYCPQSEGDRSRAYINKSHEYICSRRPSFNLSYSYITYDGTHFGHMSDRASIQAFSGTRKITKLPLFPLDYHPNSKAVREKLIARGQKFEELRGKQYMHYIGLTRPEWDDILQRHKANSVSGPIMIDRESFGRLVPDRSRRIMVSRIDRRRRSDSYDDDDDCDGPELEVINQADDDMVDAPMEEDDGAEPEPWRRPEDPKGYRPLTPEQHLICDSVVYGFSFAEKTWCQFCVDLVQPPRWNDAAFDQLVLPAAQKKLVRALVDSHVRGDRNFDDFIEGKGRGLVAILHGPPGVGKTLTAESVAHVSRRPLYVVSSGELGIDARELECNLSRILELASAWKAVVLLDEADVFLEKRSHHDLARNALVSIFLRLLEYYQGILFLTTNRVRTFDEAFQSRIHVALKYDELEAGARKSVWRNFLKQIPNAGLDEESLTRLAGHVLNGREIKNAIGTAKTLADADGVGLDVERLEVVLKIQQEFEMEMKDVAWL</sequence>
<dbReference type="Gene3D" id="3.40.50.300">
    <property type="entry name" value="P-loop containing nucleotide triphosphate hydrolases"/>
    <property type="match status" value="1"/>
</dbReference>
<feature type="compositionally biased region" description="Pro residues" evidence="1">
    <location>
        <begin position="12"/>
        <end position="21"/>
    </location>
</feature>
<keyword evidence="4" id="KW-1185">Reference proteome</keyword>
<evidence type="ECO:0000259" key="2">
    <source>
        <dbReference type="SMART" id="SM00382"/>
    </source>
</evidence>
<name>A0A5J5ECW8_9PEZI</name>
<dbReference type="GO" id="GO:0016887">
    <property type="term" value="F:ATP hydrolysis activity"/>
    <property type="evidence" value="ECO:0007669"/>
    <property type="project" value="InterPro"/>
</dbReference>
<feature type="region of interest" description="Disordered" evidence="1">
    <location>
        <begin position="371"/>
        <end position="426"/>
    </location>
</feature>
<feature type="compositionally biased region" description="Acidic residues" evidence="1">
    <location>
        <begin position="378"/>
        <end position="388"/>
    </location>
</feature>
<protein>
    <submittedName>
        <fullName evidence="3">P-loop containing nucleoside triphosphate hydrolase protein</fullName>
    </submittedName>
</protein>
<organism evidence="3 4">
    <name type="scientific">Sphaerosporella brunnea</name>
    <dbReference type="NCBI Taxonomy" id="1250544"/>
    <lineage>
        <taxon>Eukaryota</taxon>
        <taxon>Fungi</taxon>
        <taxon>Dikarya</taxon>
        <taxon>Ascomycota</taxon>
        <taxon>Pezizomycotina</taxon>
        <taxon>Pezizomycetes</taxon>
        <taxon>Pezizales</taxon>
        <taxon>Pyronemataceae</taxon>
        <taxon>Sphaerosporella</taxon>
    </lineage>
</organism>
<reference evidence="3 4" key="1">
    <citation type="submission" date="2019-09" db="EMBL/GenBank/DDBJ databases">
        <title>Draft genome of the ectomycorrhizal ascomycete Sphaerosporella brunnea.</title>
        <authorList>
            <consortium name="DOE Joint Genome Institute"/>
            <person name="Benucci G.M."/>
            <person name="Marozzi G."/>
            <person name="Antonielli L."/>
            <person name="Sanchez S."/>
            <person name="Marco P."/>
            <person name="Wang X."/>
            <person name="Falini L.B."/>
            <person name="Barry K."/>
            <person name="Haridas S."/>
            <person name="Lipzen A."/>
            <person name="Labutti K."/>
            <person name="Grigoriev I.V."/>
            <person name="Murat C."/>
            <person name="Martin F."/>
            <person name="Albertini E."/>
            <person name="Donnini D."/>
            <person name="Bonito G."/>
        </authorList>
    </citation>
    <scope>NUCLEOTIDE SEQUENCE [LARGE SCALE GENOMIC DNA]</scope>
    <source>
        <strain evidence="3 4">Sb_GMNB300</strain>
    </source>
</reference>
<dbReference type="InterPro" id="IPR003593">
    <property type="entry name" value="AAA+_ATPase"/>
</dbReference>
<dbReference type="InterPro" id="IPR003959">
    <property type="entry name" value="ATPase_AAA_core"/>
</dbReference>
<feature type="compositionally biased region" description="Low complexity" evidence="1">
    <location>
        <begin position="1"/>
        <end position="11"/>
    </location>
</feature>
<feature type="domain" description="AAA+ ATPase" evidence="2">
    <location>
        <begin position="503"/>
        <end position="628"/>
    </location>
</feature>
<dbReference type="AlphaFoldDB" id="A0A5J5ECW8"/>
<dbReference type="InParanoid" id="A0A5J5ECW8"/>
<dbReference type="SMART" id="SM00382">
    <property type="entry name" value="AAA"/>
    <property type="match status" value="1"/>
</dbReference>
<dbReference type="SUPFAM" id="SSF52540">
    <property type="entry name" value="P-loop containing nucleoside triphosphate hydrolases"/>
    <property type="match status" value="1"/>
</dbReference>
<dbReference type="InterPro" id="IPR027417">
    <property type="entry name" value="P-loop_NTPase"/>
</dbReference>
<accession>A0A5J5ECW8</accession>
<feature type="compositionally biased region" description="Basic and acidic residues" evidence="1">
    <location>
        <begin position="413"/>
        <end position="423"/>
    </location>
</feature>
<dbReference type="Pfam" id="PF22942">
    <property type="entry name" value="DUF7025"/>
    <property type="match status" value="1"/>
</dbReference>
<dbReference type="Pfam" id="PF00004">
    <property type="entry name" value="AAA"/>
    <property type="match status" value="1"/>
</dbReference>
<dbReference type="CDD" id="cd19481">
    <property type="entry name" value="RecA-like_protease"/>
    <property type="match status" value="1"/>
</dbReference>
<evidence type="ECO:0000313" key="4">
    <source>
        <dbReference type="Proteomes" id="UP000326924"/>
    </source>
</evidence>
<dbReference type="PANTHER" id="PTHR46411">
    <property type="entry name" value="FAMILY ATPASE, PUTATIVE-RELATED"/>
    <property type="match status" value="1"/>
</dbReference>
<gene>
    <name evidence="3" type="ORF">FN846DRAFT_556342</name>
</gene>
<evidence type="ECO:0000256" key="1">
    <source>
        <dbReference type="SAM" id="MobiDB-lite"/>
    </source>
</evidence>
<comment type="caution">
    <text evidence="3">The sequence shown here is derived from an EMBL/GenBank/DDBJ whole genome shotgun (WGS) entry which is preliminary data.</text>
</comment>
<feature type="region of interest" description="Disordered" evidence="1">
    <location>
        <begin position="1"/>
        <end position="54"/>
    </location>
</feature>
<keyword evidence="3" id="KW-0378">Hydrolase</keyword>
<dbReference type="OrthoDB" id="10042665at2759"/>
<dbReference type="EMBL" id="VXIS01000483">
    <property type="protein sequence ID" value="KAA8893194.1"/>
    <property type="molecule type" value="Genomic_DNA"/>
</dbReference>
<feature type="compositionally biased region" description="Acidic residues" evidence="1">
    <location>
        <begin position="395"/>
        <end position="411"/>
    </location>
</feature>
<dbReference type="InterPro" id="IPR054289">
    <property type="entry name" value="DUF7025"/>
</dbReference>
<evidence type="ECO:0000313" key="3">
    <source>
        <dbReference type="EMBL" id="KAA8893194.1"/>
    </source>
</evidence>